<comment type="caution">
    <text evidence="11">The sequence shown here is derived from an EMBL/GenBank/DDBJ whole genome shotgun (WGS) entry which is preliminary data.</text>
</comment>
<dbReference type="InterPro" id="IPR003347">
    <property type="entry name" value="JmjC_dom"/>
</dbReference>
<evidence type="ECO:0000256" key="5">
    <source>
        <dbReference type="PROSITE-ProRule" id="PRU00175"/>
    </source>
</evidence>
<evidence type="ECO:0000313" key="12">
    <source>
        <dbReference type="Proteomes" id="UP001153555"/>
    </source>
</evidence>
<keyword evidence="5" id="KW-0862">Zinc</keyword>
<evidence type="ECO:0000256" key="1">
    <source>
        <dbReference type="ARBA" id="ARBA00004123"/>
    </source>
</evidence>
<dbReference type="InterPro" id="IPR001841">
    <property type="entry name" value="Znf_RING"/>
</dbReference>
<dbReference type="Gene3D" id="2.60.120.650">
    <property type="entry name" value="Cupin"/>
    <property type="match status" value="1"/>
</dbReference>
<dbReference type="Proteomes" id="UP001153555">
    <property type="component" value="Unassembled WGS sequence"/>
</dbReference>
<feature type="compositionally biased region" description="Basic and acidic residues" evidence="7">
    <location>
        <begin position="106"/>
        <end position="132"/>
    </location>
</feature>
<reference evidence="11" key="1">
    <citation type="submission" date="2019-12" db="EMBL/GenBank/DDBJ databases">
        <authorList>
            <person name="Scholes J."/>
        </authorList>
    </citation>
    <scope>NUCLEOTIDE SEQUENCE</scope>
</reference>
<comment type="similarity">
    <text evidence="2">Belongs to the JARID1 histone demethylase family.</text>
</comment>
<dbReference type="GO" id="GO:0000785">
    <property type="term" value="C:chromatin"/>
    <property type="evidence" value="ECO:0007669"/>
    <property type="project" value="TreeGrafter"/>
</dbReference>
<dbReference type="InterPro" id="IPR014977">
    <property type="entry name" value="WRC_dom"/>
</dbReference>
<dbReference type="OrthoDB" id="1667110at2759"/>
<dbReference type="InterPro" id="IPR045109">
    <property type="entry name" value="LSDs-like"/>
</dbReference>
<dbReference type="PROSITE" id="PS51667">
    <property type="entry name" value="WRC"/>
    <property type="match status" value="1"/>
</dbReference>
<accession>A0A9N7MR58</accession>
<dbReference type="PANTHER" id="PTHR12549">
    <property type="entry name" value="JMJC DOMAIN-CONTAINING HISTONE DEMETHYLATION PROTEIN"/>
    <property type="match status" value="1"/>
</dbReference>
<protein>
    <submittedName>
        <fullName evidence="11">Transcription factor jumonji (JmjC) domain-containing protein</fullName>
    </submittedName>
</protein>
<name>A0A9N7MR58_STRHE</name>
<evidence type="ECO:0000256" key="6">
    <source>
        <dbReference type="PROSITE-ProRule" id="PRU01002"/>
    </source>
</evidence>
<dbReference type="GO" id="GO:0032454">
    <property type="term" value="F:histone H3K9 demethylase activity"/>
    <property type="evidence" value="ECO:0007669"/>
    <property type="project" value="InterPro"/>
</dbReference>
<dbReference type="Pfam" id="PF02373">
    <property type="entry name" value="JmjC"/>
    <property type="match status" value="1"/>
</dbReference>
<dbReference type="GO" id="GO:0008270">
    <property type="term" value="F:zinc ion binding"/>
    <property type="evidence" value="ECO:0007669"/>
    <property type="project" value="UniProtKB-KW"/>
</dbReference>
<dbReference type="GO" id="GO:0031490">
    <property type="term" value="F:chromatin DNA binding"/>
    <property type="evidence" value="ECO:0007669"/>
    <property type="project" value="TreeGrafter"/>
</dbReference>
<feature type="domain" description="WRC" evidence="10">
    <location>
        <begin position="2"/>
        <end position="48"/>
    </location>
</feature>
<gene>
    <name evidence="11" type="ORF">SHERM_13576</name>
</gene>
<keyword evidence="5" id="KW-0863">Zinc-finger</keyword>
<keyword evidence="4" id="KW-0539">Nucleus</keyword>
<evidence type="ECO:0000259" key="9">
    <source>
        <dbReference type="PROSITE" id="PS51184"/>
    </source>
</evidence>
<feature type="compositionally biased region" description="Basic residues" evidence="7">
    <location>
        <begin position="133"/>
        <end position="146"/>
    </location>
</feature>
<comment type="subcellular location">
    <subcellularLocation>
        <location evidence="1">Nucleus</location>
    </subcellularLocation>
</comment>
<dbReference type="PROSITE" id="PS50089">
    <property type="entry name" value="ZF_RING_2"/>
    <property type="match status" value="1"/>
</dbReference>
<evidence type="ECO:0000313" key="11">
    <source>
        <dbReference type="EMBL" id="CAA0813017.1"/>
    </source>
</evidence>
<dbReference type="AlphaFoldDB" id="A0A9N7MR58"/>
<evidence type="ECO:0000256" key="2">
    <source>
        <dbReference type="ARBA" id="ARBA00006801"/>
    </source>
</evidence>
<feature type="domain" description="JmjC" evidence="9">
    <location>
        <begin position="694"/>
        <end position="918"/>
    </location>
</feature>
<evidence type="ECO:0000256" key="7">
    <source>
        <dbReference type="SAM" id="MobiDB-lite"/>
    </source>
</evidence>
<dbReference type="GO" id="GO:0006357">
    <property type="term" value="P:regulation of transcription by RNA polymerase II"/>
    <property type="evidence" value="ECO:0007669"/>
    <property type="project" value="TreeGrafter"/>
</dbReference>
<dbReference type="SMART" id="SM00558">
    <property type="entry name" value="JmjC"/>
    <property type="match status" value="1"/>
</dbReference>
<evidence type="ECO:0000256" key="4">
    <source>
        <dbReference type="ARBA" id="ARBA00023242"/>
    </source>
</evidence>
<evidence type="ECO:0000259" key="8">
    <source>
        <dbReference type="PROSITE" id="PS50089"/>
    </source>
</evidence>
<dbReference type="PANTHER" id="PTHR12549:SF38">
    <property type="entry name" value="JMJC DOMAIN-CONTAINING HISTONE DEMETHYLASE 2, ISOFORM A"/>
    <property type="match status" value="1"/>
</dbReference>
<dbReference type="PROSITE" id="PS51184">
    <property type="entry name" value="JMJC"/>
    <property type="match status" value="1"/>
</dbReference>
<sequence length="956" mass="110037">MAPSSLKCKKLSAGGSWRCNLPALTGETLCEKHHKSEYSRRRAKPAEKIESPENSSGRKRKHGGEYTKDSVFQANGGLGGSRRKRVQPEGWDNDGENDEVSTNQKGRPDGPKIESKNGFVGKRDDLVKPEKRGRGRPKGSTKKKKTVDRAVETAVRFVEIERIEKQDSIFEVVRGRGRPKGSTKKKANVEIIVGSEDTEEIGFEKDDACTFGAEVNERNYKRCDGKKKMGKNNVRFAMEDEIEVVGERFDQKADNGKPKKDFMEVLDEYNEDINRRKGRSKNKYLNESPRGFVCMKEEEVLNGSMKRTTFSASRMLDSTIKRKQCGFTCHQCSKSDKDNFIICSNCRRKCYCFECITLWYPQRTKKEVEKSCPFCCGNCNCEACLQADLVLPSCCHKEADENIKLQRSLYLLFNVLPLLKLIQFEQKLELDFEFRMRGVPMKEEHIPVSKDDRLYCDNCKIAIANFHRSCERCSYDVCLDCCNDLKTISSNNTNNKLRKTGLHCPPCGTPNLQLKRILGPNYIEELISSAERFTRNYFLPDKDYSQKCSVCLGNEFSEARKAANRPHNRDNFVYCPNALDLRAGTFEHFQMHWKKGEPVIVRDSLSKASGLSWEPLVMLRAFKNSRKMSNDETFYVDAIDCLDWCEVKINIQQFLEGYLEGRKQPNGWPEMLKLKDWPPENSFTEFFPRHSSEFLAMLPFSDYTHPKSGLLNLATKLPDGSDLGPKTYMAYGYPDELGNGDSVTKLHYNISDAVFFISYTIILKKVIRNLRSDMKEKTPDFRQMAKDKGKGERFLSENVYGAAVWDIFRRQDVPKITEYLLKHQKELRHDHNNSQVGNNIVHPIHDQVFYLDEKHKKQLKKEFDVEAWTFEQHLGEAVFIPAGCPYQVRNRKSCTKVAMDFVSPDNVQECFRLTHEFRKVQDSHRSKQDILEVKKLVVYAACAAINEARKSMSKMK</sequence>
<keyword evidence="12" id="KW-1185">Reference proteome</keyword>
<feature type="domain" description="RING-type" evidence="8">
    <location>
        <begin position="329"/>
        <end position="375"/>
    </location>
</feature>
<evidence type="ECO:0000256" key="3">
    <source>
        <dbReference type="ARBA" id="ARBA00022723"/>
    </source>
</evidence>
<dbReference type="GO" id="GO:0000118">
    <property type="term" value="C:histone deacetylase complex"/>
    <property type="evidence" value="ECO:0007669"/>
    <property type="project" value="TreeGrafter"/>
</dbReference>
<feature type="region of interest" description="Disordered" evidence="7">
    <location>
        <begin position="1"/>
        <end position="148"/>
    </location>
</feature>
<dbReference type="SUPFAM" id="SSF51197">
    <property type="entry name" value="Clavaminate synthase-like"/>
    <property type="match status" value="1"/>
</dbReference>
<keyword evidence="3" id="KW-0479">Metal-binding</keyword>
<proteinExistence type="inferred from homology"/>
<dbReference type="EMBL" id="CACSLK010011299">
    <property type="protein sequence ID" value="CAA0813017.1"/>
    <property type="molecule type" value="Genomic_DNA"/>
</dbReference>
<feature type="compositionally biased region" description="Basic and acidic residues" evidence="7">
    <location>
        <begin position="29"/>
        <end position="51"/>
    </location>
</feature>
<comment type="caution">
    <text evidence="6">Lacks conserved residue(s) required for the propagation of feature annotation.</text>
</comment>
<organism evidence="11 12">
    <name type="scientific">Striga hermonthica</name>
    <name type="common">Purple witchweed</name>
    <name type="synonym">Buchnera hermonthica</name>
    <dbReference type="NCBI Taxonomy" id="68872"/>
    <lineage>
        <taxon>Eukaryota</taxon>
        <taxon>Viridiplantae</taxon>
        <taxon>Streptophyta</taxon>
        <taxon>Embryophyta</taxon>
        <taxon>Tracheophyta</taxon>
        <taxon>Spermatophyta</taxon>
        <taxon>Magnoliopsida</taxon>
        <taxon>eudicotyledons</taxon>
        <taxon>Gunneridae</taxon>
        <taxon>Pentapetalae</taxon>
        <taxon>asterids</taxon>
        <taxon>lamiids</taxon>
        <taxon>Lamiales</taxon>
        <taxon>Orobanchaceae</taxon>
        <taxon>Buchnereae</taxon>
        <taxon>Striga</taxon>
    </lineage>
</organism>
<dbReference type="GO" id="GO:0003712">
    <property type="term" value="F:transcription coregulator activity"/>
    <property type="evidence" value="ECO:0007669"/>
    <property type="project" value="TreeGrafter"/>
</dbReference>
<evidence type="ECO:0000259" key="10">
    <source>
        <dbReference type="PROSITE" id="PS51667"/>
    </source>
</evidence>